<sequence length="82" mass="8841">MVVLEEVPAANTIMLSDHVGERQVNSGSRYYSSPEIKVFAQLRSSFTQASEAARPLSIKRLDGATMLSRGAGEVATMEGILL</sequence>
<dbReference type="RefSeq" id="WP_145286449.1">
    <property type="nucleotide sequence ID" value="NZ_CP036318.1"/>
</dbReference>
<dbReference type="Proteomes" id="UP000316770">
    <property type="component" value="Chromosome"/>
</dbReference>
<name>A0A518IVW0_9BACT</name>
<dbReference type="EMBL" id="CP036318">
    <property type="protein sequence ID" value="QDV57226.1"/>
    <property type="molecule type" value="Genomic_DNA"/>
</dbReference>
<reference evidence="1 2" key="1">
    <citation type="submission" date="2019-02" db="EMBL/GenBank/DDBJ databases">
        <title>Deep-cultivation of Planctomycetes and their phenomic and genomic characterization uncovers novel biology.</title>
        <authorList>
            <person name="Wiegand S."/>
            <person name="Jogler M."/>
            <person name="Boedeker C."/>
            <person name="Pinto D."/>
            <person name="Vollmers J."/>
            <person name="Rivas-Marin E."/>
            <person name="Kohn T."/>
            <person name="Peeters S.H."/>
            <person name="Heuer A."/>
            <person name="Rast P."/>
            <person name="Oberbeckmann S."/>
            <person name="Bunk B."/>
            <person name="Jeske O."/>
            <person name="Meyerdierks A."/>
            <person name="Storesund J.E."/>
            <person name="Kallscheuer N."/>
            <person name="Luecker S."/>
            <person name="Lage O.M."/>
            <person name="Pohl T."/>
            <person name="Merkel B.J."/>
            <person name="Hornburger P."/>
            <person name="Mueller R.-W."/>
            <person name="Bruemmer F."/>
            <person name="Labrenz M."/>
            <person name="Spormann A.M."/>
            <person name="Op den Camp H."/>
            <person name="Overmann J."/>
            <person name="Amann R."/>
            <person name="Jetten M.S.M."/>
            <person name="Mascher T."/>
            <person name="Medema M.H."/>
            <person name="Devos D.P."/>
            <person name="Kaster A.-K."/>
            <person name="Ovreas L."/>
            <person name="Rohde M."/>
            <person name="Galperin M.Y."/>
            <person name="Jogler C."/>
        </authorList>
    </citation>
    <scope>NUCLEOTIDE SEQUENCE [LARGE SCALE GENOMIC DNA]</scope>
    <source>
        <strain evidence="1 2">Mal33</strain>
    </source>
</reference>
<gene>
    <name evidence="1" type="ORF">Mal33_32300</name>
</gene>
<accession>A0A518IVW0</accession>
<evidence type="ECO:0000313" key="1">
    <source>
        <dbReference type="EMBL" id="QDV57226.1"/>
    </source>
</evidence>
<keyword evidence="2" id="KW-1185">Reference proteome</keyword>
<protein>
    <submittedName>
        <fullName evidence="1">Uncharacterized protein</fullName>
    </submittedName>
</protein>
<proteinExistence type="predicted"/>
<dbReference type="AlphaFoldDB" id="A0A518IVW0"/>
<organism evidence="1 2">
    <name type="scientific">Rosistilla oblonga</name>
    <dbReference type="NCBI Taxonomy" id="2527990"/>
    <lineage>
        <taxon>Bacteria</taxon>
        <taxon>Pseudomonadati</taxon>
        <taxon>Planctomycetota</taxon>
        <taxon>Planctomycetia</taxon>
        <taxon>Pirellulales</taxon>
        <taxon>Pirellulaceae</taxon>
        <taxon>Rosistilla</taxon>
    </lineage>
</organism>
<evidence type="ECO:0000313" key="2">
    <source>
        <dbReference type="Proteomes" id="UP000316770"/>
    </source>
</evidence>